<dbReference type="RefSeq" id="XP_059599925.1">
    <property type="nucleotide sequence ID" value="XM_059746142.1"/>
</dbReference>
<feature type="compositionally biased region" description="Basic residues" evidence="1">
    <location>
        <begin position="297"/>
        <end position="307"/>
    </location>
</feature>
<dbReference type="VEuPathDB" id="FungiDB:An02g02610"/>
<organism evidence="2">
    <name type="scientific">Aspergillus niger</name>
    <dbReference type="NCBI Taxonomy" id="5061"/>
    <lineage>
        <taxon>Eukaryota</taxon>
        <taxon>Fungi</taxon>
        <taxon>Dikarya</taxon>
        <taxon>Ascomycota</taxon>
        <taxon>Pezizomycotina</taxon>
        <taxon>Eurotiomycetes</taxon>
        <taxon>Eurotiomycetidae</taxon>
        <taxon>Eurotiales</taxon>
        <taxon>Aspergillaceae</taxon>
        <taxon>Aspergillus</taxon>
        <taxon>Aspergillus subgen. Circumdati</taxon>
    </lineage>
</organism>
<protein>
    <submittedName>
        <fullName evidence="2">Uncharacterized protein</fullName>
    </submittedName>
</protein>
<feature type="region of interest" description="Disordered" evidence="1">
    <location>
        <begin position="205"/>
        <end position="307"/>
    </location>
</feature>
<reference evidence="2" key="2">
    <citation type="submission" date="2025-08" db="UniProtKB">
        <authorList>
            <consortium name="RefSeq"/>
        </authorList>
    </citation>
    <scope>IDENTIFICATION</scope>
</reference>
<feature type="compositionally biased region" description="Basic residues" evidence="1">
    <location>
        <begin position="211"/>
        <end position="222"/>
    </location>
</feature>
<accession>A0AAJ8BPI5</accession>
<dbReference type="AlphaFoldDB" id="A0AAJ8BPI5"/>
<feature type="compositionally biased region" description="Basic and acidic residues" evidence="1">
    <location>
        <begin position="284"/>
        <end position="296"/>
    </location>
</feature>
<sequence length="307" mass="34592">MQQITPLRQTHWSGVQVQPSLSVQEGYRYQVLRWYGVLTKPKLSSLSLSLPSPCQIAPTLLPIHPPPRVTFRGNSHSTSRLIATVRDARSSIRVNGLLFIPKDLPHASQYTERGPEALCRVRTANARSAFADCPAVEAMPTFSGNYKNSFIDHAGAWSYAPFFSVHVGALSLPPIQSDCRRSCIQVSTEQSNHCHFTQVIYPLSSHLQPRDRRRSPSNRSRSHIGGPLEDRGREKGKEPCASESEDFRHPTTDPERPAEQKNMDKNIAQFRGPKTQGNIIWSEHISKREKDADTVKKNHRRGRSQES</sequence>
<dbReference type="GeneID" id="84590258"/>
<feature type="compositionally biased region" description="Basic and acidic residues" evidence="1">
    <location>
        <begin position="228"/>
        <end position="264"/>
    </location>
</feature>
<evidence type="ECO:0000256" key="1">
    <source>
        <dbReference type="SAM" id="MobiDB-lite"/>
    </source>
</evidence>
<evidence type="ECO:0000313" key="2">
    <source>
        <dbReference type="RefSeq" id="XP_059599925.1"/>
    </source>
</evidence>
<dbReference type="KEGG" id="ang:An02g02610"/>
<proteinExistence type="predicted"/>
<name>A0AAJ8BPI5_ASPNG</name>
<gene>
    <name evidence="2" type="ORF">An02g02610</name>
</gene>
<reference evidence="2" key="1">
    <citation type="submission" date="2025-02" db="EMBL/GenBank/DDBJ databases">
        <authorList>
            <consortium name="NCBI Genome Project"/>
        </authorList>
    </citation>
    <scope>NUCLEOTIDE SEQUENCE</scope>
</reference>